<dbReference type="GO" id="GO:0009653">
    <property type="term" value="P:anatomical structure morphogenesis"/>
    <property type="evidence" value="ECO:0007669"/>
    <property type="project" value="TreeGrafter"/>
</dbReference>
<accession>A0A2A2J5P8</accession>
<evidence type="ECO:0000256" key="6">
    <source>
        <dbReference type="ARBA" id="ARBA00023163"/>
    </source>
</evidence>
<dbReference type="Gene3D" id="2.60.200.10">
    <property type="match status" value="1"/>
</dbReference>
<evidence type="ECO:0000259" key="9">
    <source>
        <dbReference type="PROSITE" id="PS51075"/>
    </source>
</evidence>
<evidence type="ECO:0000313" key="12">
    <source>
        <dbReference type="Proteomes" id="UP000218231"/>
    </source>
</evidence>
<comment type="subcellular location">
    <subcellularLocation>
        <location evidence="1">Nucleus</location>
    </subcellularLocation>
</comment>
<dbReference type="Pfam" id="PF03165">
    <property type="entry name" value="MH1"/>
    <property type="match status" value="1"/>
</dbReference>
<dbReference type="Gene3D" id="3.90.520.10">
    <property type="entry name" value="SMAD MH1 domain"/>
    <property type="match status" value="1"/>
</dbReference>
<dbReference type="SMART" id="SM00523">
    <property type="entry name" value="DWA"/>
    <property type="match status" value="1"/>
</dbReference>
<dbReference type="InterPro" id="IPR017855">
    <property type="entry name" value="SMAD-like_dom_sf"/>
</dbReference>
<dbReference type="EMBL" id="LIAE01010657">
    <property type="protein sequence ID" value="PAV57138.1"/>
    <property type="molecule type" value="Genomic_DNA"/>
</dbReference>
<keyword evidence="12" id="KW-1185">Reference proteome</keyword>
<reference evidence="11 12" key="1">
    <citation type="journal article" date="2017" name="Curr. Biol.">
        <title>Genome architecture and evolution of a unichromosomal asexual nematode.</title>
        <authorList>
            <person name="Fradin H."/>
            <person name="Zegar C."/>
            <person name="Gutwein M."/>
            <person name="Lucas J."/>
            <person name="Kovtun M."/>
            <person name="Corcoran D."/>
            <person name="Baugh L.R."/>
            <person name="Kiontke K."/>
            <person name="Gunsalus K."/>
            <person name="Fitch D.H."/>
            <person name="Piano F."/>
        </authorList>
    </citation>
    <scope>NUCLEOTIDE SEQUENCE [LARGE SCALE GENOMIC DNA]</scope>
    <source>
        <strain evidence="11">PF1309</strain>
    </source>
</reference>
<dbReference type="STRING" id="2018661.A0A2A2J5P8"/>
<dbReference type="SUPFAM" id="SSF49879">
    <property type="entry name" value="SMAD/FHA domain"/>
    <property type="match status" value="1"/>
</dbReference>
<keyword evidence="7" id="KW-0539">Nucleus</keyword>
<dbReference type="GO" id="GO:0051239">
    <property type="term" value="P:regulation of multicellular organismal process"/>
    <property type="evidence" value="ECO:0007669"/>
    <property type="project" value="UniProtKB-ARBA"/>
</dbReference>
<dbReference type="GO" id="GO:0050793">
    <property type="term" value="P:regulation of developmental process"/>
    <property type="evidence" value="ECO:0007669"/>
    <property type="project" value="UniProtKB-ARBA"/>
</dbReference>
<evidence type="ECO:0000256" key="2">
    <source>
        <dbReference type="ARBA" id="ARBA00005545"/>
    </source>
</evidence>
<evidence type="ECO:0008006" key="13">
    <source>
        <dbReference type="Google" id="ProtNLM"/>
    </source>
</evidence>
<dbReference type="GO" id="GO:0070411">
    <property type="term" value="F:I-SMAD binding"/>
    <property type="evidence" value="ECO:0007669"/>
    <property type="project" value="TreeGrafter"/>
</dbReference>
<dbReference type="InterPro" id="IPR008984">
    <property type="entry name" value="SMAD_FHA_dom_sf"/>
</dbReference>
<sequence>MSNLLHYHGPAVKKLLGWRINDDEEKWAEKAIESLVKKLKKKDNACGTVEDLEYALANPGAHSKCVTITKSQDGRLQIRFRKNQPHVIYCKVWRWPDLQSHTELKAIPECAFPFEANNRTQQICINPYHYQRIEHPNAFNNYPSSSPEPIPSPLSSTTSVSPPSGMMSCASSPEYMDAASSPSAFHEDAENHMRRQVYSQSPSFPTPDFWATITYYELNTRVGEAFKASFKIIELFIYNESLVVDI</sequence>
<dbReference type="InterPro" id="IPR013790">
    <property type="entry name" value="Dwarfin"/>
</dbReference>
<dbReference type="InterPro" id="IPR001132">
    <property type="entry name" value="SMAD_dom_Dwarfin-type"/>
</dbReference>
<dbReference type="PANTHER" id="PTHR13703">
    <property type="entry name" value="SMAD"/>
    <property type="match status" value="1"/>
</dbReference>
<gene>
    <name evidence="11" type="ORF">WR25_26159</name>
</gene>
<dbReference type="InterPro" id="IPR036578">
    <property type="entry name" value="SMAD_MH1_sf"/>
</dbReference>
<keyword evidence="4" id="KW-0862">Zinc</keyword>
<evidence type="ECO:0000256" key="1">
    <source>
        <dbReference type="ARBA" id="ARBA00004123"/>
    </source>
</evidence>
<dbReference type="AlphaFoldDB" id="A0A2A2J5P8"/>
<proteinExistence type="inferred from homology"/>
<keyword evidence="6" id="KW-0804">Transcription</keyword>
<comment type="similarity">
    <text evidence="2">Belongs to the dwarfin/SMAD family.</text>
</comment>
<evidence type="ECO:0000256" key="7">
    <source>
        <dbReference type="ARBA" id="ARBA00023242"/>
    </source>
</evidence>
<dbReference type="InterPro" id="IPR003619">
    <property type="entry name" value="MAD_homology1_Dwarfin-type"/>
</dbReference>
<protein>
    <recommendedName>
        <fullName evidence="13">MH1 domain-containing protein</fullName>
    </recommendedName>
</protein>
<dbReference type="InterPro" id="IPR013019">
    <property type="entry name" value="MAD_homology_MH1"/>
</dbReference>
<evidence type="ECO:0000256" key="3">
    <source>
        <dbReference type="ARBA" id="ARBA00022723"/>
    </source>
</evidence>
<dbReference type="PANTHER" id="PTHR13703:SF65">
    <property type="entry name" value="DWARFIN SMA-3"/>
    <property type="match status" value="1"/>
</dbReference>
<dbReference type="GO" id="GO:0060395">
    <property type="term" value="P:SMAD protein signal transduction"/>
    <property type="evidence" value="ECO:0007669"/>
    <property type="project" value="TreeGrafter"/>
</dbReference>
<feature type="domain" description="MH1" evidence="9">
    <location>
        <begin position="10"/>
        <end position="139"/>
    </location>
</feature>
<comment type="caution">
    <text evidence="11">The sequence shown here is derived from an EMBL/GenBank/DDBJ whole genome shotgun (WGS) entry which is preliminary data.</text>
</comment>
<feature type="compositionally biased region" description="Low complexity" evidence="8">
    <location>
        <begin position="153"/>
        <end position="163"/>
    </location>
</feature>
<dbReference type="OrthoDB" id="5794312at2759"/>
<feature type="domain" description="MH2" evidence="10">
    <location>
        <begin position="210"/>
        <end position="246"/>
    </location>
</feature>
<keyword evidence="5" id="KW-0805">Transcription regulation</keyword>
<evidence type="ECO:0000256" key="5">
    <source>
        <dbReference type="ARBA" id="ARBA00023015"/>
    </source>
</evidence>
<evidence type="ECO:0000259" key="10">
    <source>
        <dbReference type="PROSITE" id="PS51076"/>
    </source>
</evidence>
<dbReference type="GO" id="GO:0046872">
    <property type="term" value="F:metal ion binding"/>
    <property type="evidence" value="ECO:0007669"/>
    <property type="project" value="UniProtKB-KW"/>
</dbReference>
<dbReference type="PROSITE" id="PS51075">
    <property type="entry name" value="MH1"/>
    <property type="match status" value="1"/>
</dbReference>
<dbReference type="Proteomes" id="UP000218231">
    <property type="component" value="Unassembled WGS sequence"/>
</dbReference>
<name>A0A2A2J5P8_9BILA</name>
<dbReference type="GO" id="GO:0071144">
    <property type="term" value="C:heteromeric SMAD protein complex"/>
    <property type="evidence" value="ECO:0007669"/>
    <property type="project" value="TreeGrafter"/>
</dbReference>
<evidence type="ECO:0000256" key="4">
    <source>
        <dbReference type="ARBA" id="ARBA00022833"/>
    </source>
</evidence>
<evidence type="ECO:0000256" key="8">
    <source>
        <dbReference type="SAM" id="MobiDB-lite"/>
    </source>
</evidence>
<keyword evidence="3" id="KW-0479">Metal-binding</keyword>
<dbReference type="GO" id="GO:0000981">
    <property type="term" value="F:DNA-binding transcription factor activity, RNA polymerase II-specific"/>
    <property type="evidence" value="ECO:0007669"/>
    <property type="project" value="TreeGrafter"/>
</dbReference>
<feature type="region of interest" description="Disordered" evidence="8">
    <location>
        <begin position="139"/>
        <end position="163"/>
    </location>
</feature>
<organism evidence="11 12">
    <name type="scientific">Diploscapter pachys</name>
    <dbReference type="NCBI Taxonomy" id="2018661"/>
    <lineage>
        <taxon>Eukaryota</taxon>
        <taxon>Metazoa</taxon>
        <taxon>Ecdysozoa</taxon>
        <taxon>Nematoda</taxon>
        <taxon>Chromadorea</taxon>
        <taxon>Rhabditida</taxon>
        <taxon>Rhabditina</taxon>
        <taxon>Rhabditomorpha</taxon>
        <taxon>Rhabditoidea</taxon>
        <taxon>Rhabditidae</taxon>
        <taxon>Diploscapter</taxon>
    </lineage>
</organism>
<dbReference type="GO" id="GO:0030154">
    <property type="term" value="P:cell differentiation"/>
    <property type="evidence" value="ECO:0007669"/>
    <property type="project" value="TreeGrafter"/>
</dbReference>
<dbReference type="GO" id="GO:0009791">
    <property type="term" value="P:post-embryonic development"/>
    <property type="evidence" value="ECO:0007669"/>
    <property type="project" value="UniProtKB-ARBA"/>
</dbReference>
<dbReference type="SUPFAM" id="SSF56366">
    <property type="entry name" value="SMAD MH1 domain"/>
    <property type="match status" value="1"/>
</dbReference>
<evidence type="ECO:0000313" key="11">
    <source>
        <dbReference type="EMBL" id="PAV57138.1"/>
    </source>
</evidence>
<dbReference type="PROSITE" id="PS51076">
    <property type="entry name" value="MH2"/>
    <property type="match status" value="1"/>
</dbReference>
<dbReference type="GO" id="GO:0030509">
    <property type="term" value="P:BMP signaling pathway"/>
    <property type="evidence" value="ECO:0007669"/>
    <property type="project" value="TreeGrafter"/>
</dbReference>
<dbReference type="GO" id="GO:0000978">
    <property type="term" value="F:RNA polymerase II cis-regulatory region sequence-specific DNA binding"/>
    <property type="evidence" value="ECO:0007669"/>
    <property type="project" value="TreeGrafter"/>
</dbReference>